<protein>
    <submittedName>
        <fullName evidence="1">Uncharacterized protein</fullName>
    </submittedName>
</protein>
<reference evidence="1" key="1">
    <citation type="submission" date="2018-02" db="EMBL/GenBank/DDBJ databases">
        <title>Rhizophora mucronata_Transcriptome.</title>
        <authorList>
            <person name="Meera S.P."/>
            <person name="Sreeshan A."/>
            <person name="Augustine A."/>
        </authorList>
    </citation>
    <scope>NUCLEOTIDE SEQUENCE</scope>
    <source>
        <tissue evidence="1">Leaf</tissue>
    </source>
</reference>
<organism evidence="1">
    <name type="scientific">Rhizophora mucronata</name>
    <name type="common">Asiatic mangrove</name>
    <dbReference type="NCBI Taxonomy" id="61149"/>
    <lineage>
        <taxon>Eukaryota</taxon>
        <taxon>Viridiplantae</taxon>
        <taxon>Streptophyta</taxon>
        <taxon>Embryophyta</taxon>
        <taxon>Tracheophyta</taxon>
        <taxon>Spermatophyta</taxon>
        <taxon>Magnoliopsida</taxon>
        <taxon>eudicotyledons</taxon>
        <taxon>Gunneridae</taxon>
        <taxon>Pentapetalae</taxon>
        <taxon>rosids</taxon>
        <taxon>fabids</taxon>
        <taxon>Malpighiales</taxon>
        <taxon>Rhizophoraceae</taxon>
        <taxon>Rhizophora</taxon>
    </lineage>
</organism>
<proteinExistence type="predicted"/>
<evidence type="ECO:0000313" key="1">
    <source>
        <dbReference type="EMBL" id="MBX36080.1"/>
    </source>
</evidence>
<name>A0A2P2N0T0_RHIMU</name>
<sequence>MNFDILLVTLGCKNVKVSMADWWNSFLTNSWIQPEGAPLHKHHDLPLYMKRESNEKLTIILLL</sequence>
<dbReference type="EMBL" id="GGEC01055596">
    <property type="protein sequence ID" value="MBX36080.1"/>
    <property type="molecule type" value="Transcribed_RNA"/>
</dbReference>
<accession>A0A2P2N0T0</accession>
<dbReference type="AlphaFoldDB" id="A0A2P2N0T0"/>